<dbReference type="InterPro" id="IPR011009">
    <property type="entry name" value="Kinase-like_dom_sf"/>
</dbReference>
<dbReference type="GO" id="GO:0005524">
    <property type="term" value="F:ATP binding"/>
    <property type="evidence" value="ECO:0007669"/>
    <property type="project" value="UniProtKB-UniRule"/>
</dbReference>
<evidence type="ECO:0000256" key="1">
    <source>
        <dbReference type="ARBA" id="ARBA00012513"/>
    </source>
</evidence>
<dbReference type="EMBL" id="JADNYJ010000368">
    <property type="protein sequence ID" value="KAF8870261.1"/>
    <property type="molecule type" value="Genomic_DNA"/>
</dbReference>
<dbReference type="EC" id="2.7.11.1" evidence="1"/>
<comment type="catalytic activity">
    <reaction evidence="8">
        <text>L-seryl-[protein] + ATP = O-phospho-L-seryl-[protein] + ADP + H(+)</text>
        <dbReference type="Rhea" id="RHEA:17989"/>
        <dbReference type="Rhea" id="RHEA-COMP:9863"/>
        <dbReference type="Rhea" id="RHEA-COMP:11604"/>
        <dbReference type="ChEBI" id="CHEBI:15378"/>
        <dbReference type="ChEBI" id="CHEBI:29999"/>
        <dbReference type="ChEBI" id="CHEBI:30616"/>
        <dbReference type="ChEBI" id="CHEBI:83421"/>
        <dbReference type="ChEBI" id="CHEBI:456216"/>
        <dbReference type="EC" id="2.7.11.1"/>
    </reaction>
</comment>
<dbReference type="GO" id="GO:0005634">
    <property type="term" value="C:nucleus"/>
    <property type="evidence" value="ECO:0007669"/>
    <property type="project" value="TreeGrafter"/>
</dbReference>
<dbReference type="InterPro" id="IPR000719">
    <property type="entry name" value="Prot_kinase_dom"/>
</dbReference>
<comment type="catalytic activity">
    <reaction evidence="7">
        <text>L-threonyl-[protein] + ATP = O-phospho-L-threonyl-[protein] + ADP + H(+)</text>
        <dbReference type="Rhea" id="RHEA:46608"/>
        <dbReference type="Rhea" id="RHEA-COMP:11060"/>
        <dbReference type="Rhea" id="RHEA-COMP:11605"/>
        <dbReference type="ChEBI" id="CHEBI:15378"/>
        <dbReference type="ChEBI" id="CHEBI:30013"/>
        <dbReference type="ChEBI" id="CHEBI:30616"/>
        <dbReference type="ChEBI" id="CHEBI:61977"/>
        <dbReference type="ChEBI" id="CHEBI:456216"/>
        <dbReference type="EC" id="2.7.11.1"/>
    </reaction>
</comment>
<dbReference type="AlphaFoldDB" id="A0A9P5N6U9"/>
<accession>A0A9P5N6U9</accession>
<sequence>MASASPNLTLNDFHFCSMDSTEEIPQYIPGGYHPIAIGDILGTNDSCRYRIMHKLGYGSYSTVWLAQKTDSSNSFVAVKITMAEVGQSLEAAMLEAASRQVQSNSEQRPGSLALLDHFTLEGPNGSHSVLMTDIVVPIFTLQTRCPGPWRRATTHGLVQAIADLHAAGIVESPPTNPRSNLHVGNLGFAFPQLSDQDPEVVMQELSPYELTIVLPTTAVHQTASLPSYVVMPCNITAYYLKLASSDPPLTKVLDFGAAHNVGTPSPSFQCAWIALAPAVAFAIKVEKVENPTIDPAADIWALGTAIFEIVTGSPIFYLTSLPYAMLKVADVLPPGWENWYANLSDPPGVSCRERVRRTCTDDADADMLSALLRKILALDPALRCSAVEIVDDPWFKYST</sequence>
<evidence type="ECO:0000256" key="5">
    <source>
        <dbReference type="ARBA" id="ARBA00022777"/>
    </source>
</evidence>
<dbReference type="PROSITE" id="PS00107">
    <property type="entry name" value="PROTEIN_KINASE_ATP"/>
    <property type="match status" value="1"/>
</dbReference>
<evidence type="ECO:0000256" key="4">
    <source>
        <dbReference type="ARBA" id="ARBA00022741"/>
    </source>
</evidence>
<proteinExistence type="predicted"/>
<gene>
    <name evidence="11" type="ORF">CPB84DRAFT_1818427</name>
</gene>
<keyword evidence="5 11" id="KW-0418">Kinase</keyword>
<dbReference type="PROSITE" id="PS50011">
    <property type="entry name" value="PROTEIN_KINASE_DOM"/>
    <property type="match status" value="1"/>
</dbReference>
<evidence type="ECO:0000256" key="2">
    <source>
        <dbReference type="ARBA" id="ARBA00022527"/>
    </source>
</evidence>
<dbReference type="InterPro" id="IPR051334">
    <property type="entry name" value="SRPK"/>
</dbReference>
<dbReference type="GO" id="GO:0050684">
    <property type="term" value="P:regulation of mRNA processing"/>
    <property type="evidence" value="ECO:0007669"/>
    <property type="project" value="TreeGrafter"/>
</dbReference>
<evidence type="ECO:0000256" key="9">
    <source>
        <dbReference type="PROSITE-ProRule" id="PRU10141"/>
    </source>
</evidence>
<dbReference type="PANTHER" id="PTHR47634:SF9">
    <property type="entry name" value="PROTEIN KINASE DOMAIN-CONTAINING PROTEIN-RELATED"/>
    <property type="match status" value="1"/>
</dbReference>
<dbReference type="InterPro" id="IPR017441">
    <property type="entry name" value="Protein_kinase_ATP_BS"/>
</dbReference>
<feature type="binding site" evidence="9">
    <location>
        <position position="79"/>
    </location>
    <ligand>
        <name>ATP</name>
        <dbReference type="ChEBI" id="CHEBI:30616"/>
    </ligand>
</feature>
<dbReference type="OrthoDB" id="5979581at2759"/>
<dbReference type="Proteomes" id="UP000724874">
    <property type="component" value="Unassembled WGS sequence"/>
</dbReference>
<reference evidence="11" key="1">
    <citation type="submission" date="2020-11" db="EMBL/GenBank/DDBJ databases">
        <authorList>
            <consortium name="DOE Joint Genome Institute"/>
            <person name="Ahrendt S."/>
            <person name="Riley R."/>
            <person name="Andreopoulos W."/>
            <person name="LaButti K."/>
            <person name="Pangilinan J."/>
            <person name="Ruiz-duenas F.J."/>
            <person name="Barrasa J.M."/>
            <person name="Sanchez-Garcia M."/>
            <person name="Camarero S."/>
            <person name="Miyauchi S."/>
            <person name="Serrano A."/>
            <person name="Linde D."/>
            <person name="Babiker R."/>
            <person name="Drula E."/>
            <person name="Ayuso-Fernandez I."/>
            <person name="Pacheco R."/>
            <person name="Padilla G."/>
            <person name="Ferreira P."/>
            <person name="Barriuso J."/>
            <person name="Kellner H."/>
            <person name="Castanera R."/>
            <person name="Alfaro M."/>
            <person name="Ramirez L."/>
            <person name="Pisabarro A.G."/>
            <person name="Kuo A."/>
            <person name="Tritt A."/>
            <person name="Lipzen A."/>
            <person name="He G."/>
            <person name="Yan M."/>
            <person name="Ng V."/>
            <person name="Cullen D."/>
            <person name="Martin F."/>
            <person name="Rosso M.-N."/>
            <person name="Henrissat B."/>
            <person name="Hibbett D."/>
            <person name="Martinez A.T."/>
            <person name="Grigoriev I.V."/>
        </authorList>
    </citation>
    <scope>NUCLEOTIDE SEQUENCE</scope>
    <source>
        <strain evidence="11">AH 44721</strain>
    </source>
</reference>
<dbReference type="GO" id="GO:0005737">
    <property type="term" value="C:cytoplasm"/>
    <property type="evidence" value="ECO:0007669"/>
    <property type="project" value="TreeGrafter"/>
</dbReference>
<evidence type="ECO:0000256" key="3">
    <source>
        <dbReference type="ARBA" id="ARBA00022679"/>
    </source>
</evidence>
<name>A0A9P5N6U9_GYMJU</name>
<evidence type="ECO:0000313" key="11">
    <source>
        <dbReference type="EMBL" id="KAF8870261.1"/>
    </source>
</evidence>
<dbReference type="SUPFAM" id="SSF56112">
    <property type="entry name" value="Protein kinase-like (PK-like)"/>
    <property type="match status" value="1"/>
</dbReference>
<keyword evidence="6 9" id="KW-0067">ATP-binding</keyword>
<evidence type="ECO:0000313" key="12">
    <source>
        <dbReference type="Proteomes" id="UP000724874"/>
    </source>
</evidence>
<keyword evidence="2" id="KW-0723">Serine/threonine-protein kinase</keyword>
<keyword evidence="12" id="KW-1185">Reference proteome</keyword>
<evidence type="ECO:0000259" key="10">
    <source>
        <dbReference type="PROSITE" id="PS50011"/>
    </source>
</evidence>
<dbReference type="Gene3D" id="3.30.200.20">
    <property type="entry name" value="Phosphorylase Kinase, domain 1"/>
    <property type="match status" value="1"/>
</dbReference>
<feature type="domain" description="Protein kinase" evidence="10">
    <location>
        <begin position="49"/>
        <end position="395"/>
    </location>
</feature>
<evidence type="ECO:0000256" key="8">
    <source>
        <dbReference type="ARBA" id="ARBA00048679"/>
    </source>
</evidence>
<dbReference type="Gene3D" id="1.10.510.10">
    <property type="entry name" value="Transferase(Phosphotransferase) domain 1"/>
    <property type="match status" value="1"/>
</dbReference>
<dbReference type="SMART" id="SM00220">
    <property type="entry name" value="S_TKc"/>
    <property type="match status" value="1"/>
</dbReference>
<protein>
    <recommendedName>
        <fullName evidence="1">non-specific serine/threonine protein kinase</fullName>
        <ecNumber evidence="1">2.7.11.1</ecNumber>
    </recommendedName>
</protein>
<comment type="caution">
    <text evidence="11">The sequence shown here is derived from an EMBL/GenBank/DDBJ whole genome shotgun (WGS) entry which is preliminary data.</text>
</comment>
<dbReference type="Pfam" id="PF00069">
    <property type="entry name" value="Pkinase"/>
    <property type="match status" value="1"/>
</dbReference>
<dbReference type="GO" id="GO:0004674">
    <property type="term" value="F:protein serine/threonine kinase activity"/>
    <property type="evidence" value="ECO:0007669"/>
    <property type="project" value="UniProtKB-KW"/>
</dbReference>
<keyword evidence="4 9" id="KW-0547">Nucleotide-binding</keyword>
<evidence type="ECO:0000256" key="6">
    <source>
        <dbReference type="ARBA" id="ARBA00022840"/>
    </source>
</evidence>
<dbReference type="PANTHER" id="PTHR47634">
    <property type="entry name" value="PROTEIN KINASE DOMAIN-CONTAINING PROTEIN-RELATED"/>
    <property type="match status" value="1"/>
</dbReference>
<organism evidence="11 12">
    <name type="scientific">Gymnopilus junonius</name>
    <name type="common">Spectacular rustgill mushroom</name>
    <name type="synonym">Gymnopilus spectabilis subsp. junonius</name>
    <dbReference type="NCBI Taxonomy" id="109634"/>
    <lineage>
        <taxon>Eukaryota</taxon>
        <taxon>Fungi</taxon>
        <taxon>Dikarya</taxon>
        <taxon>Basidiomycota</taxon>
        <taxon>Agaricomycotina</taxon>
        <taxon>Agaricomycetes</taxon>
        <taxon>Agaricomycetidae</taxon>
        <taxon>Agaricales</taxon>
        <taxon>Agaricineae</taxon>
        <taxon>Hymenogastraceae</taxon>
        <taxon>Gymnopilus</taxon>
    </lineage>
</organism>
<evidence type="ECO:0000256" key="7">
    <source>
        <dbReference type="ARBA" id="ARBA00047899"/>
    </source>
</evidence>
<dbReference type="GO" id="GO:0000245">
    <property type="term" value="P:spliceosomal complex assembly"/>
    <property type="evidence" value="ECO:0007669"/>
    <property type="project" value="TreeGrafter"/>
</dbReference>
<keyword evidence="3" id="KW-0808">Transferase</keyword>